<keyword evidence="2" id="KW-0812">Transmembrane</keyword>
<feature type="compositionally biased region" description="Basic and acidic residues" evidence="1">
    <location>
        <begin position="31"/>
        <end position="40"/>
    </location>
</feature>
<evidence type="ECO:0000313" key="4">
    <source>
        <dbReference type="Proteomes" id="UP000002009"/>
    </source>
</evidence>
<sequence length="170" mass="18335">MAPPRIPGGRGGGRGRGKGGYKGRMGKNFRKNPDGSDKPKGKARRSGLGLWGIGLVTGAIAGLVALVAHGERAALERESEAVRRRLRRKPRGFSEHAVCRMDCRFIGEDEATATLARGKLSKRHSTPGATPCPRWALEDGRVRAVWAECRDETKLVTVIDTVTDHPCGPC</sequence>
<evidence type="ECO:0000313" key="3">
    <source>
        <dbReference type="EMBL" id="ACO62066.1"/>
    </source>
</evidence>
<proteinExistence type="predicted"/>
<dbReference type="Proteomes" id="UP000002009">
    <property type="component" value="Chromosome 3"/>
</dbReference>
<accession>C1E0U9</accession>
<dbReference type="Pfam" id="PF14076">
    <property type="entry name" value="DUF4258"/>
    <property type="match status" value="1"/>
</dbReference>
<gene>
    <name evidence="3" type="ORF">MICPUN_56644</name>
</gene>
<reference evidence="3 4" key="1">
    <citation type="journal article" date="2009" name="Science">
        <title>Green evolution and dynamic adaptations revealed by genomes of the marine picoeukaryotes Micromonas.</title>
        <authorList>
            <person name="Worden A.Z."/>
            <person name="Lee J.H."/>
            <person name="Mock T."/>
            <person name="Rouze P."/>
            <person name="Simmons M.P."/>
            <person name="Aerts A.L."/>
            <person name="Allen A.E."/>
            <person name="Cuvelier M.L."/>
            <person name="Derelle E."/>
            <person name="Everett M.V."/>
            <person name="Foulon E."/>
            <person name="Grimwood J."/>
            <person name="Gundlach H."/>
            <person name="Henrissat B."/>
            <person name="Napoli C."/>
            <person name="McDonald S.M."/>
            <person name="Parker M.S."/>
            <person name="Rombauts S."/>
            <person name="Salamov A."/>
            <person name="Von Dassow P."/>
            <person name="Badger J.H."/>
            <person name="Coutinho P.M."/>
            <person name="Demir E."/>
            <person name="Dubchak I."/>
            <person name="Gentemann C."/>
            <person name="Eikrem W."/>
            <person name="Gready J.E."/>
            <person name="John U."/>
            <person name="Lanier W."/>
            <person name="Lindquist E.A."/>
            <person name="Lucas S."/>
            <person name="Mayer K.F."/>
            <person name="Moreau H."/>
            <person name="Not F."/>
            <person name="Otillar R."/>
            <person name="Panaud O."/>
            <person name="Pangilinan J."/>
            <person name="Paulsen I."/>
            <person name="Piegu B."/>
            <person name="Poliakov A."/>
            <person name="Robbens S."/>
            <person name="Schmutz J."/>
            <person name="Toulza E."/>
            <person name="Wyss T."/>
            <person name="Zelensky A."/>
            <person name="Zhou K."/>
            <person name="Armbrust E.V."/>
            <person name="Bhattacharya D."/>
            <person name="Goodenough U.W."/>
            <person name="Van de Peer Y."/>
            <person name="Grigoriev I.V."/>
        </authorList>
    </citation>
    <scope>NUCLEOTIDE SEQUENCE [LARGE SCALE GENOMIC DNA]</scope>
    <source>
        <strain evidence="4">RCC299 / NOUM17</strain>
    </source>
</reference>
<dbReference type="OrthoDB" id="512205at2759"/>
<feature type="compositionally biased region" description="Basic residues" evidence="1">
    <location>
        <begin position="13"/>
        <end position="30"/>
    </location>
</feature>
<dbReference type="AlphaFoldDB" id="C1E0U9"/>
<dbReference type="GeneID" id="8241552"/>
<evidence type="ECO:0000256" key="1">
    <source>
        <dbReference type="SAM" id="MobiDB-lite"/>
    </source>
</evidence>
<dbReference type="RefSeq" id="XP_002500808.1">
    <property type="nucleotide sequence ID" value="XM_002500762.1"/>
</dbReference>
<keyword evidence="2" id="KW-1133">Transmembrane helix</keyword>
<evidence type="ECO:0000256" key="2">
    <source>
        <dbReference type="SAM" id="Phobius"/>
    </source>
</evidence>
<feature type="transmembrane region" description="Helical" evidence="2">
    <location>
        <begin position="48"/>
        <end position="68"/>
    </location>
</feature>
<protein>
    <recommendedName>
        <fullName evidence="5">DUF4258 domain-containing protein</fullName>
    </recommendedName>
</protein>
<feature type="region of interest" description="Disordered" evidence="1">
    <location>
        <begin position="1"/>
        <end position="44"/>
    </location>
</feature>
<dbReference type="KEGG" id="mis:MICPUN_56644"/>
<organism evidence="3 4">
    <name type="scientific">Micromonas commoda (strain RCC299 / NOUM17 / CCMP2709)</name>
    <name type="common">Picoplanktonic green alga</name>
    <dbReference type="NCBI Taxonomy" id="296587"/>
    <lineage>
        <taxon>Eukaryota</taxon>
        <taxon>Viridiplantae</taxon>
        <taxon>Chlorophyta</taxon>
        <taxon>Mamiellophyceae</taxon>
        <taxon>Mamiellales</taxon>
        <taxon>Mamiellaceae</taxon>
        <taxon>Micromonas</taxon>
    </lineage>
</organism>
<dbReference type="OMA" id="DHPCGPC"/>
<dbReference type="EMBL" id="CP001324">
    <property type="protein sequence ID" value="ACO62066.1"/>
    <property type="molecule type" value="Genomic_DNA"/>
</dbReference>
<keyword evidence="4" id="KW-1185">Reference proteome</keyword>
<dbReference type="InParanoid" id="C1E0U9"/>
<dbReference type="InterPro" id="IPR025354">
    <property type="entry name" value="DUF4258"/>
</dbReference>
<keyword evidence="2" id="KW-0472">Membrane</keyword>
<name>C1E0U9_MICCC</name>
<evidence type="ECO:0008006" key="5">
    <source>
        <dbReference type="Google" id="ProtNLM"/>
    </source>
</evidence>
<dbReference type="eggNOG" id="ENOG502SYQ1">
    <property type="taxonomic scope" value="Eukaryota"/>
</dbReference>